<dbReference type="PROSITE" id="PS51186">
    <property type="entry name" value="GNAT"/>
    <property type="match status" value="1"/>
</dbReference>
<feature type="domain" description="N-acetyltransferase" evidence="1">
    <location>
        <begin position="4"/>
        <end position="157"/>
    </location>
</feature>
<dbReference type="EMBL" id="LBYQ01000001">
    <property type="protein sequence ID" value="KKR55676.1"/>
    <property type="molecule type" value="Genomic_DNA"/>
</dbReference>
<dbReference type="InterPro" id="IPR016181">
    <property type="entry name" value="Acyl_CoA_acyltransferase"/>
</dbReference>
<dbReference type="Proteomes" id="UP000034489">
    <property type="component" value="Unassembled WGS sequence"/>
</dbReference>
<evidence type="ECO:0000259" key="1">
    <source>
        <dbReference type="PROSITE" id="PS51186"/>
    </source>
</evidence>
<organism evidence="2 3">
    <name type="scientific">Candidatus Curtissbacteria bacterium GW2011_GWA1_40_24</name>
    <dbReference type="NCBI Taxonomy" id="1618406"/>
    <lineage>
        <taxon>Bacteria</taxon>
        <taxon>Candidatus Curtissiibacteriota</taxon>
    </lineage>
</organism>
<dbReference type="Pfam" id="PF13302">
    <property type="entry name" value="Acetyltransf_3"/>
    <property type="match status" value="1"/>
</dbReference>
<dbReference type="Gene3D" id="3.40.630.30">
    <property type="match status" value="1"/>
</dbReference>
<dbReference type="CDD" id="cd04301">
    <property type="entry name" value="NAT_SF"/>
    <property type="match status" value="1"/>
</dbReference>
<evidence type="ECO:0000313" key="3">
    <source>
        <dbReference type="Proteomes" id="UP000034489"/>
    </source>
</evidence>
<dbReference type="SUPFAM" id="SSF55729">
    <property type="entry name" value="Acyl-CoA N-acyltransferases (Nat)"/>
    <property type="match status" value="1"/>
</dbReference>
<dbReference type="InterPro" id="IPR000182">
    <property type="entry name" value="GNAT_dom"/>
</dbReference>
<gene>
    <name evidence="2" type="ORF">UT92_C0001G0019</name>
</gene>
<name>A0A0G0S0C5_9BACT</name>
<proteinExistence type="predicted"/>
<accession>A0A0G0S0C5</accession>
<dbReference type="PANTHER" id="PTHR43415:SF3">
    <property type="entry name" value="GNAT-FAMILY ACETYLTRANSFERASE"/>
    <property type="match status" value="1"/>
</dbReference>
<sequence>MNRISLRKIKSSDKKYFARWWRDKELLKLTSGILRRISDKEVEKYFLAMMSSSTNHHLMILLDRKVIGHTVLVKRKNDWYETQIVIGERQYWGKGYGTKAIKSILKEAKNLEISKIYLEVRPTNTRAIMAYENSGFIKTRIKKYPKNKYLPMTLRMEHRE</sequence>
<reference evidence="2 3" key="1">
    <citation type="journal article" date="2015" name="Nature">
        <title>rRNA introns, odd ribosomes, and small enigmatic genomes across a large radiation of phyla.</title>
        <authorList>
            <person name="Brown C.T."/>
            <person name="Hug L.A."/>
            <person name="Thomas B.C."/>
            <person name="Sharon I."/>
            <person name="Castelle C.J."/>
            <person name="Singh A."/>
            <person name="Wilkins M.J."/>
            <person name="Williams K.H."/>
            <person name="Banfield J.F."/>
        </authorList>
    </citation>
    <scope>NUCLEOTIDE SEQUENCE [LARGE SCALE GENOMIC DNA]</scope>
</reference>
<dbReference type="PANTHER" id="PTHR43415">
    <property type="entry name" value="SPERMIDINE N(1)-ACETYLTRANSFERASE"/>
    <property type="match status" value="1"/>
</dbReference>
<keyword evidence="2" id="KW-0808">Transferase</keyword>
<comment type="caution">
    <text evidence="2">The sequence shown here is derived from an EMBL/GenBank/DDBJ whole genome shotgun (WGS) entry which is preliminary data.</text>
</comment>
<dbReference type="GO" id="GO:0016747">
    <property type="term" value="F:acyltransferase activity, transferring groups other than amino-acyl groups"/>
    <property type="evidence" value="ECO:0007669"/>
    <property type="project" value="InterPro"/>
</dbReference>
<evidence type="ECO:0000313" key="2">
    <source>
        <dbReference type="EMBL" id="KKR55676.1"/>
    </source>
</evidence>
<protein>
    <submittedName>
        <fullName evidence="2">Acetyltransferase</fullName>
    </submittedName>
</protein>
<dbReference type="AlphaFoldDB" id="A0A0G0S0C5"/>